<proteinExistence type="predicted"/>
<sequence>MQASHSYTFSNLILPAAPVITTGGDHGRRRQRTRLVTSSWKRDGNESHDYGGRYVDESMIELRRRIHEMKMAEKNYEAPKEWMDWERRYFVNYGSDVTQIMALVQALLLNTRPSLGIGMVVLVALSVPVSMGFILFHFVDVVKHLFS</sequence>
<evidence type="ECO:0000313" key="1">
    <source>
        <dbReference type="EMBL" id="KAH7682648.1"/>
    </source>
</evidence>
<name>A0ACB7W5D4_DIOAL</name>
<protein>
    <submittedName>
        <fullName evidence="1">Uncharacterized protein</fullName>
    </submittedName>
</protein>
<dbReference type="Proteomes" id="UP000827976">
    <property type="component" value="Chromosome 5"/>
</dbReference>
<dbReference type="EMBL" id="CM037015">
    <property type="protein sequence ID" value="KAH7682648.1"/>
    <property type="molecule type" value="Genomic_DNA"/>
</dbReference>
<evidence type="ECO:0000313" key="2">
    <source>
        <dbReference type="Proteomes" id="UP000827976"/>
    </source>
</evidence>
<accession>A0ACB7W5D4</accession>
<gene>
    <name evidence="1" type="ORF">IHE45_05G135400</name>
</gene>
<keyword evidence="2" id="KW-1185">Reference proteome</keyword>
<reference evidence="2" key="1">
    <citation type="journal article" date="2022" name="Nat. Commun.">
        <title>Chromosome evolution and the genetic basis of agronomically important traits in greater yam.</title>
        <authorList>
            <person name="Bredeson J.V."/>
            <person name="Lyons J.B."/>
            <person name="Oniyinde I.O."/>
            <person name="Okereke N.R."/>
            <person name="Kolade O."/>
            <person name="Nnabue I."/>
            <person name="Nwadili C.O."/>
            <person name="Hribova E."/>
            <person name="Parker M."/>
            <person name="Nwogha J."/>
            <person name="Shu S."/>
            <person name="Carlson J."/>
            <person name="Kariba R."/>
            <person name="Muthemba S."/>
            <person name="Knop K."/>
            <person name="Barton G.J."/>
            <person name="Sherwood A.V."/>
            <person name="Lopez-Montes A."/>
            <person name="Asiedu R."/>
            <person name="Jamnadass R."/>
            <person name="Muchugi A."/>
            <person name="Goodstein D."/>
            <person name="Egesi C.N."/>
            <person name="Featherston J."/>
            <person name="Asfaw A."/>
            <person name="Simpson G.G."/>
            <person name="Dolezel J."/>
            <person name="Hendre P.S."/>
            <person name="Van Deynze A."/>
            <person name="Kumar P.L."/>
            <person name="Obidiegwu J.E."/>
            <person name="Bhattacharjee R."/>
            <person name="Rokhsar D.S."/>
        </authorList>
    </citation>
    <scope>NUCLEOTIDE SEQUENCE [LARGE SCALE GENOMIC DNA]</scope>
    <source>
        <strain evidence="2">cv. TDa95/00328</strain>
    </source>
</reference>
<organism evidence="1 2">
    <name type="scientific">Dioscorea alata</name>
    <name type="common">Purple yam</name>
    <dbReference type="NCBI Taxonomy" id="55571"/>
    <lineage>
        <taxon>Eukaryota</taxon>
        <taxon>Viridiplantae</taxon>
        <taxon>Streptophyta</taxon>
        <taxon>Embryophyta</taxon>
        <taxon>Tracheophyta</taxon>
        <taxon>Spermatophyta</taxon>
        <taxon>Magnoliopsida</taxon>
        <taxon>Liliopsida</taxon>
        <taxon>Dioscoreales</taxon>
        <taxon>Dioscoreaceae</taxon>
        <taxon>Dioscorea</taxon>
    </lineage>
</organism>
<comment type="caution">
    <text evidence="1">The sequence shown here is derived from an EMBL/GenBank/DDBJ whole genome shotgun (WGS) entry which is preliminary data.</text>
</comment>